<dbReference type="InterPro" id="IPR010985">
    <property type="entry name" value="Ribbon_hlx_hlx"/>
</dbReference>
<dbReference type="GO" id="GO:0003677">
    <property type="term" value="F:DNA binding"/>
    <property type="evidence" value="ECO:0007669"/>
    <property type="project" value="UniProtKB-KW"/>
</dbReference>
<evidence type="ECO:0000256" key="11">
    <source>
        <dbReference type="ARBA" id="ARBA00023167"/>
    </source>
</evidence>
<dbReference type="AlphaFoldDB" id="A0A379UYD4"/>
<keyword evidence="7" id="KW-0028">Amino-acid biosynthesis</keyword>
<keyword evidence="5" id="KW-0963">Cytoplasm</keyword>
<dbReference type="Gene3D" id="1.10.140.10">
    <property type="entry name" value="MET Apo-Repressor, subunit A"/>
    <property type="match status" value="1"/>
</dbReference>
<dbReference type="GO" id="GO:0003700">
    <property type="term" value="F:DNA-binding transcription factor activity"/>
    <property type="evidence" value="ECO:0007669"/>
    <property type="project" value="InterPro"/>
</dbReference>
<protein>
    <recommendedName>
        <fullName evidence="4">Met repressor</fullName>
    </recommendedName>
    <alternativeName>
        <fullName evidence="12">Met regulon regulatory protein MetJ</fullName>
    </alternativeName>
</protein>
<accession>A0A379UYD4</accession>
<evidence type="ECO:0000256" key="4">
    <source>
        <dbReference type="ARBA" id="ARBA00014398"/>
    </source>
</evidence>
<dbReference type="EMBL" id="UGXK01000001">
    <property type="protein sequence ID" value="SUG73338.1"/>
    <property type="molecule type" value="Genomic_DNA"/>
</dbReference>
<evidence type="ECO:0000256" key="2">
    <source>
        <dbReference type="ARBA" id="ARBA00008988"/>
    </source>
</evidence>
<comment type="subcellular location">
    <subcellularLocation>
        <location evidence="1">Cytoplasm</location>
    </subcellularLocation>
</comment>
<proteinExistence type="inferred from homology"/>
<keyword evidence="8" id="KW-0805">Transcription regulation</keyword>
<dbReference type="Pfam" id="PF01340">
    <property type="entry name" value="MetJ"/>
    <property type="match status" value="1"/>
</dbReference>
<dbReference type="InterPro" id="IPR002084">
    <property type="entry name" value="Met_repressor_MetJ"/>
</dbReference>
<name>A0A379UYD4_SALET</name>
<evidence type="ECO:0000256" key="10">
    <source>
        <dbReference type="ARBA" id="ARBA00023163"/>
    </source>
</evidence>
<evidence type="ECO:0000256" key="1">
    <source>
        <dbReference type="ARBA" id="ARBA00004496"/>
    </source>
</evidence>
<dbReference type="GO" id="GO:0005737">
    <property type="term" value="C:cytoplasm"/>
    <property type="evidence" value="ECO:0007669"/>
    <property type="project" value="UniProtKB-SubCell"/>
</dbReference>
<evidence type="ECO:0000256" key="3">
    <source>
        <dbReference type="ARBA" id="ARBA00011738"/>
    </source>
</evidence>
<comment type="similarity">
    <text evidence="2">Belongs to the MetJ family.</text>
</comment>
<evidence type="ECO:0000313" key="14">
    <source>
        <dbReference type="Proteomes" id="UP000255534"/>
    </source>
</evidence>
<evidence type="ECO:0000256" key="12">
    <source>
        <dbReference type="ARBA" id="ARBA00032918"/>
    </source>
</evidence>
<keyword evidence="6" id="KW-0678">Repressor</keyword>
<evidence type="ECO:0000256" key="5">
    <source>
        <dbReference type="ARBA" id="ARBA00022490"/>
    </source>
</evidence>
<keyword evidence="9" id="KW-0238">DNA-binding</keyword>
<evidence type="ECO:0000256" key="9">
    <source>
        <dbReference type="ARBA" id="ARBA00023125"/>
    </source>
</evidence>
<dbReference type="NCBIfam" id="NF003622">
    <property type="entry name" value="PRK05264.1"/>
    <property type="match status" value="1"/>
</dbReference>
<dbReference type="Proteomes" id="UP000255534">
    <property type="component" value="Unassembled WGS sequence"/>
</dbReference>
<evidence type="ECO:0000313" key="13">
    <source>
        <dbReference type="EMBL" id="SUG73338.1"/>
    </source>
</evidence>
<evidence type="ECO:0000256" key="7">
    <source>
        <dbReference type="ARBA" id="ARBA00022605"/>
    </source>
</evidence>
<reference evidence="13 14" key="1">
    <citation type="submission" date="2018-06" db="EMBL/GenBank/DDBJ databases">
        <authorList>
            <consortium name="Pathogen Informatics"/>
            <person name="Doyle S."/>
        </authorList>
    </citation>
    <scope>NUCLEOTIDE SEQUENCE [LARGE SCALE GENOMIC DNA]</scope>
    <source>
        <strain evidence="13 14">NCTC5798</strain>
    </source>
</reference>
<dbReference type="GO" id="GO:0009086">
    <property type="term" value="P:methionine biosynthetic process"/>
    <property type="evidence" value="ECO:0007669"/>
    <property type="project" value="UniProtKB-KW"/>
</dbReference>
<gene>
    <name evidence="13" type="primary">metJ</name>
    <name evidence="13" type="ORF">NCTC5798_04596</name>
</gene>
<evidence type="ECO:0000256" key="6">
    <source>
        <dbReference type="ARBA" id="ARBA00022491"/>
    </source>
</evidence>
<sequence length="163" mass="18360">MVRAQVQTSILMTKRIKYLMAEWSGEYISPYAEHGKKSEQVKKITVSIPLKVLKILTDERTRRQVNNLRHAPTASCCVKHFCTPLPGNPCRMMPICEKSAAMKSRKRQKRSCVRWGLIRKRGNTDSKACGQNASGRAFLTIPLVHGYLRHCSKCSSSRIALGG</sequence>
<dbReference type="SUPFAM" id="SSF47598">
    <property type="entry name" value="Ribbon-helix-helix"/>
    <property type="match status" value="1"/>
</dbReference>
<organism evidence="13 14">
    <name type="scientific">Salmonella enterica I</name>
    <dbReference type="NCBI Taxonomy" id="59201"/>
    <lineage>
        <taxon>Bacteria</taxon>
        <taxon>Pseudomonadati</taxon>
        <taxon>Pseudomonadota</taxon>
        <taxon>Gammaproteobacteria</taxon>
        <taxon>Enterobacterales</taxon>
        <taxon>Enterobacteriaceae</taxon>
        <taxon>Salmonella</taxon>
    </lineage>
</organism>
<comment type="subunit">
    <text evidence="3">Homodimer.</text>
</comment>
<evidence type="ECO:0000256" key="8">
    <source>
        <dbReference type="ARBA" id="ARBA00023015"/>
    </source>
</evidence>
<keyword evidence="11" id="KW-0486">Methionine biosynthesis</keyword>
<keyword evidence="10" id="KW-0804">Transcription</keyword>
<dbReference type="InterPro" id="IPR023453">
    <property type="entry name" value="Met_repressor_MetJ_dom_sf"/>
</dbReference>